<evidence type="ECO:0000313" key="2">
    <source>
        <dbReference type="RefSeq" id="XP_004400160.1"/>
    </source>
</evidence>
<dbReference type="Proteomes" id="UP000245340">
    <property type="component" value="Unplaced"/>
</dbReference>
<proteinExistence type="predicted"/>
<dbReference type="RefSeq" id="XP_004400160.1">
    <property type="nucleotide sequence ID" value="XM_004400103.1"/>
</dbReference>
<protein>
    <submittedName>
        <fullName evidence="2">Uncharacterized protein C22orf24 homolog</fullName>
    </submittedName>
</protein>
<name>A0A9B0GHJ5_ODORO</name>
<evidence type="ECO:0000313" key="1">
    <source>
        <dbReference type="Proteomes" id="UP000245340"/>
    </source>
</evidence>
<sequence length="122" mass="13761">MATREDETGLLQRSSVWTPTRNWWRRVTGTYSMAGRAVGGQCTPTQFRNSTTRVLLSLALCLAYSRCSINTCRMTECLMSASGCHLGPEEPGRWEESFWSPAMPYISSIFSESWQPAPWDAI</sequence>
<dbReference type="AlphaFoldDB" id="A0A9B0GHJ5"/>
<organism evidence="1 2">
    <name type="scientific">Odobenus rosmarus divergens</name>
    <name type="common">Pacific walrus</name>
    <dbReference type="NCBI Taxonomy" id="9708"/>
    <lineage>
        <taxon>Eukaryota</taxon>
        <taxon>Metazoa</taxon>
        <taxon>Chordata</taxon>
        <taxon>Craniata</taxon>
        <taxon>Vertebrata</taxon>
        <taxon>Euteleostomi</taxon>
        <taxon>Mammalia</taxon>
        <taxon>Eutheria</taxon>
        <taxon>Laurasiatheria</taxon>
        <taxon>Carnivora</taxon>
        <taxon>Caniformia</taxon>
        <taxon>Pinnipedia</taxon>
        <taxon>Odobenidae</taxon>
        <taxon>Odobenus</taxon>
    </lineage>
</organism>
<gene>
    <name evidence="2" type="primary">LOC101363703</name>
</gene>
<accession>A0A9B0GHJ5</accession>
<reference evidence="2" key="1">
    <citation type="submission" date="2025-08" db="UniProtKB">
        <authorList>
            <consortium name="RefSeq"/>
        </authorList>
    </citation>
    <scope>IDENTIFICATION</scope>
</reference>
<keyword evidence="1" id="KW-1185">Reference proteome</keyword>